<feature type="compositionally biased region" description="Low complexity" evidence="1">
    <location>
        <begin position="206"/>
        <end position="215"/>
    </location>
</feature>
<evidence type="ECO:0000313" key="2">
    <source>
        <dbReference type="EMBL" id="GIG99994.1"/>
    </source>
</evidence>
<accession>A0ABQ4EZG6</accession>
<evidence type="ECO:0000256" key="1">
    <source>
        <dbReference type="SAM" id="MobiDB-lite"/>
    </source>
</evidence>
<dbReference type="SUPFAM" id="SSF48371">
    <property type="entry name" value="ARM repeat"/>
    <property type="match status" value="1"/>
</dbReference>
<name>A0ABQ4EZG6_9ACTN</name>
<sequence length="222" mass="23642">MGGRGVEWQHWRRGVFGDPYLVWHDGPDFTWLLTVAGDEPEVVARMLGAGIAERDPLAAQSIATLAGDGLAPPDAEALLRAALPGASGTFKVRVAQALHVLTGDEAWAEPVVSVLADGAHWGDRIDAAMALAGFAPTPGLVDALAAAVRERHYLVRYHAANTLLRYAGRRPDISDHPTLFGLICSGNDDPEPDTEVGEQRAEAARRLSAAALSRQSVDPDRS</sequence>
<keyword evidence="3" id="KW-1185">Reference proteome</keyword>
<evidence type="ECO:0008006" key="4">
    <source>
        <dbReference type="Google" id="ProtNLM"/>
    </source>
</evidence>
<gene>
    <name evidence="2" type="ORF">Pma05_65670</name>
</gene>
<organism evidence="2 3">
    <name type="scientific">Plantactinospora mayteni</name>
    <dbReference type="NCBI Taxonomy" id="566021"/>
    <lineage>
        <taxon>Bacteria</taxon>
        <taxon>Bacillati</taxon>
        <taxon>Actinomycetota</taxon>
        <taxon>Actinomycetes</taxon>
        <taxon>Micromonosporales</taxon>
        <taxon>Micromonosporaceae</taxon>
        <taxon>Plantactinospora</taxon>
    </lineage>
</organism>
<dbReference type="InterPro" id="IPR016024">
    <property type="entry name" value="ARM-type_fold"/>
</dbReference>
<reference evidence="2 3" key="1">
    <citation type="submission" date="2021-01" db="EMBL/GenBank/DDBJ databases">
        <title>Whole genome shotgun sequence of Plantactinospora mayteni NBRC 109088.</title>
        <authorList>
            <person name="Komaki H."/>
            <person name="Tamura T."/>
        </authorList>
    </citation>
    <scope>NUCLEOTIDE SEQUENCE [LARGE SCALE GENOMIC DNA]</scope>
    <source>
        <strain evidence="2 3">NBRC 109088</strain>
    </source>
</reference>
<proteinExistence type="predicted"/>
<protein>
    <recommendedName>
        <fullName evidence="4">HEAT repeat domain-containing protein</fullName>
    </recommendedName>
</protein>
<comment type="caution">
    <text evidence="2">The sequence shown here is derived from an EMBL/GenBank/DDBJ whole genome shotgun (WGS) entry which is preliminary data.</text>
</comment>
<dbReference type="EMBL" id="BONX01000049">
    <property type="protein sequence ID" value="GIG99994.1"/>
    <property type="molecule type" value="Genomic_DNA"/>
</dbReference>
<dbReference type="InterPro" id="IPR011989">
    <property type="entry name" value="ARM-like"/>
</dbReference>
<dbReference type="Gene3D" id="1.25.10.10">
    <property type="entry name" value="Leucine-rich Repeat Variant"/>
    <property type="match status" value="1"/>
</dbReference>
<dbReference type="Proteomes" id="UP000621500">
    <property type="component" value="Unassembled WGS sequence"/>
</dbReference>
<feature type="region of interest" description="Disordered" evidence="1">
    <location>
        <begin position="185"/>
        <end position="222"/>
    </location>
</feature>
<dbReference type="RefSeq" id="WP_203861327.1">
    <property type="nucleotide sequence ID" value="NZ_BONX01000049.1"/>
</dbReference>
<evidence type="ECO:0000313" key="3">
    <source>
        <dbReference type="Proteomes" id="UP000621500"/>
    </source>
</evidence>